<dbReference type="Pfam" id="PF08387">
    <property type="entry name" value="FBD"/>
    <property type="match status" value="1"/>
</dbReference>
<dbReference type="Proteomes" id="UP001632038">
    <property type="component" value="Unassembled WGS sequence"/>
</dbReference>
<evidence type="ECO:0000259" key="2">
    <source>
        <dbReference type="SMART" id="SM00579"/>
    </source>
</evidence>
<dbReference type="PANTHER" id="PTHR31900">
    <property type="entry name" value="F-BOX/RNI SUPERFAMILY PROTEIN-RELATED"/>
    <property type="match status" value="1"/>
</dbReference>
<dbReference type="InterPro" id="IPR053781">
    <property type="entry name" value="F-box_AtFBL13-like"/>
</dbReference>
<proteinExistence type="predicted"/>
<keyword evidence="4" id="KW-1185">Reference proteome</keyword>
<sequence>MQSGSEMITVRHRSRKREKVSDGEQKKPSVDIISALPDDIICRILYCLTTKQSVATSILARRWRYLWTYVSKLSFGIDMYDLSVGFKDIVNKVILLHKLQSINKFQLYEDSDSECSEYEIESWITTAINRNVRYLDLDFNPESSIKLPQCLFTCKTLVDVSLNCCGGIPSGSNAAIYLPNLKKLLLQEVDYEDEEALPNLLSGCPVLEELIVIGDLLGRLNISSPAIKRLKVNIPFDSSDFGHPGYMVIINAPALIYLKVRGCSYEHISISSITTSLVEVDIRLNIYTVDADDYFYTRCHMLRFLNSIRSMKKLILVGRVEEFIEFAVVDSNVKFNNLIKLELTADWQFLPMLIERSDKLEVLIIREGYKCLSNGIEPVRNRCACLQYSLRSVTIHEFGCTEEELNAVEYILRNAQVLKTMLINYRPIGLSFGARFDALQKISSFHRLSRECELVFS</sequence>
<comment type="caution">
    <text evidence="3">The sequence shown here is derived from an EMBL/GenBank/DDBJ whole genome shotgun (WGS) entry which is preliminary data.</text>
</comment>
<dbReference type="CDD" id="cd22160">
    <property type="entry name" value="F-box_AtFBL13-like"/>
    <property type="match status" value="1"/>
</dbReference>
<dbReference type="SUPFAM" id="SSF81383">
    <property type="entry name" value="F-box domain"/>
    <property type="match status" value="1"/>
</dbReference>
<dbReference type="InterPro" id="IPR036047">
    <property type="entry name" value="F-box-like_dom_sf"/>
</dbReference>
<dbReference type="SMART" id="SM00579">
    <property type="entry name" value="FBD"/>
    <property type="match status" value="1"/>
</dbReference>
<gene>
    <name evidence="3" type="ORF">CASFOL_017754</name>
</gene>
<dbReference type="Pfam" id="PF00646">
    <property type="entry name" value="F-box"/>
    <property type="match status" value="1"/>
</dbReference>
<dbReference type="SUPFAM" id="SSF52047">
    <property type="entry name" value="RNI-like"/>
    <property type="match status" value="1"/>
</dbReference>
<dbReference type="InterPro" id="IPR032675">
    <property type="entry name" value="LRR_dom_sf"/>
</dbReference>
<dbReference type="PANTHER" id="PTHR31900:SF34">
    <property type="entry name" value="EMB|CAB62440.1-RELATED"/>
    <property type="match status" value="1"/>
</dbReference>
<dbReference type="Gene3D" id="3.80.10.10">
    <property type="entry name" value="Ribonuclease Inhibitor"/>
    <property type="match status" value="1"/>
</dbReference>
<dbReference type="InterPro" id="IPR055411">
    <property type="entry name" value="LRR_FXL15/At3g58940/PEG3-like"/>
</dbReference>
<name>A0ABD3D7U1_9LAMI</name>
<protein>
    <recommendedName>
        <fullName evidence="2">FBD domain-containing protein</fullName>
    </recommendedName>
</protein>
<evidence type="ECO:0000313" key="4">
    <source>
        <dbReference type="Proteomes" id="UP001632038"/>
    </source>
</evidence>
<dbReference type="Pfam" id="PF24758">
    <property type="entry name" value="LRR_At5g56370"/>
    <property type="match status" value="1"/>
</dbReference>
<dbReference type="InterPro" id="IPR050232">
    <property type="entry name" value="FBL13/AtMIF1-like"/>
</dbReference>
<accession>A0ABD3D7U1</accession>
<dbReference type="InterPro" id="IPR001810">
    <property type="entry name" value="F-box_dom"/>
</dbReference>
<feature type="region of interest" description="Disordered" evidence="1">
    <location>
        <begin position="1"/>
        <end position="25"/>
    </location>
</feature>
<evidence type="ECO:0000256" key="1">
    <source>
        <dbReference type="SAM" id="MobiDB-lite"/>
    </source>
</evidence>
<dbReference type="InterPro" id="IPR006566">
    <property type="entry name" value="FBD"/>
</dbReference>
<evidence type="ECO:0000313" key="3">
    <source>
        <dbReference type="EMBL" id="KAL3638383.1"/>
    </source>
</evidence>
<reference evidence="4" key="1">
    <citation type="journal article" date="2024" name="IScience">
        <title>Strigolactones Initiate the Formation of Haustorium-like Structures in Castilleja.</title>
        <authorList>
            <person name="Buerger M."/>
            <person name="Peterson D."/>
            <person name="Chory J."/>
        </authorList>
    </citation>
    <scope>NUCLEOTIDE SEQUENCE [LARGE SCALE GENOMIC DNA]</scope>
</reference>
<feature type="domain" description="FBD" evidence="2">
    <location>
        <begin position="384"/>
        <end position="457"/>
    </location>
</feature>
<organism evidence="3 4">
    <name type="scientific">Castilleja foliolosa</name>
    <dbReference type="NCBI Taxonomy" id="1961234"/>
    <lineage>
        <taxon>Eukaryota</taxon>
        <taxon>Viridiplantae</taxon>
        <taxon>Streptophyta</taxon>
        <taxon>Embryophyta</taxon>
        <taxon>Tracheophyta</taxon>
        <taxon>Spermatophyta</taxon>
        <taxon>Magnoliopsida</taxon>
        <taxon>eudicotyledons</taxon>
        <taxon>Gunneridae</taxon>
        <taxon>Pentapetalae</taxon>
        <taxon>asterids</taxon>
        <taxon>lamiids</taxon>
        <taxon>Lamiales</taxon>
        <taxon>Orobanchaceae</taxon>
        <taxon>Pedicularideae</taxon>
        <taxon>Castillejinae</taxon>
        <taxon>Castilleja</taxon>
    </lineage>
</organism>
<dbReference type="AlphaFoldDB" id="A0ABD3D7U1"/>
<dbReference type="EMBL" id="JAVIJP010000019">
    <property type="protein sequence ID" value="KAL3638383.1"/>
    <property type="molecule type" value="Genomic_DNA"/>
</dbReference>